<organism evidence="2 3">
    <name type="scientific">Rhodococcus tibetensis</name>
    <dbReference type="NCBI Taxonomy" id="2965064"/>
    <lineage>
        <taxon>Bacteria</taxon>
        <taxon>Bacillati</taxon>
        <taxon>Actinomycetota</taxon>
        <taxon>Actinomycetes</taxon>
        <taxon>Mycobacteriales</taxon>
        <taxon>Nocardiaceae</taxon>
        <taxon>Rhodococcus</taxon>
    </lineage>
</organism>
<evidence type="ECO:0000313" key="2">
    <source>
        <dbReference type="EMBL" id="MCQ4122091.1"/>
    </source>
</evidence>
<dbReference type="EMBL" id="JANFQF010000025">
    <property type="protein sequence ID" value="MCQ4122091.1"/>
    <property type="molecule type" value="Genomic_DNA"/>
</dbReference>
<dbReference type="PANTHER" id="PTHR36124">
    <property type="match status" value="1"/>
</dbReference>
<protein>
    <submittedName>
        <fullName evidence="2">DUF2236 domain-containing protein</fullName>
    </submittedName>
</protein>
<accession>A0ABT1QIH2</accession>
<evidence type="ECO:0000313" key="3">
    <source>
        <dbReference type="Proteomes" id="UP001524501"/>
    </source>
</evidence>
<dbReference type="Pfam" id="PF09995">
    <property type="entry name" value="MPAB_Lcp_cat"/>
    <property type="match status" value="1"/>
</dbReference>
<dbReference type="InterPro" id="IPR046366">
    <property type="entry name" value="MPAB"/>
</dbReference>
<reference evidence="2 3" key="1">
    <citation type="submission" date="2022-07" db="EMBL/GenBank/DDBJ databases">
        <title>Degradation activity of malathion, p-nitrophenol and potential low-temperature adaptation strategy of Rhodococcus sp. FXJ9.536.</title>
        <authorList>
            <person name="Huang J."/>
            <person name="Huang Y."/>
        </authorList>
    </citation>
    <scope>NUCLEOTIDE SEQUENCE [LARGE SCALE GENOMIC DNA]</scope>
    <source>
        <strain evidence="2 3">FXJ9.536</strain>
    </source>
</reference>
<sequence>MSKPNRNIGLDPETEFIEIYRNLATYEFPWDLNQALSFALFRTYAVPSVGRLLDETGAFTQNTQKRYDDTSILLEVPLLEGFDSPNGKAAIRRINQMHHMYDISNEDYLYVLATFVVVPQRWIQNYGWRQLTDDELLASVRYYQTLGRHMGIKDIPASYAEFEILMDSYEAEHFAFDPGARRVADATMNLLASFYPAFAKPIIDIFSRALMDEPLLAAFRYRDPGKLARRLSTGGLRLRARVVAALPARRKPQYVYEMPRIRSYPNGFEITMLGTFAPGCPVPHRQSPQT</sequence>
<dbReference type="RefSeq" id="WP_255973307.1">
    <property type="nucleotide sequence ID" value="NZ_JANFQF010000025.1"/>
</dbReference>
<name>A0ABT1QIH2_9NOCA</name>
<comment type="caution">
    <text evidence="2">The sequence shown here is derived from an EMBL/GenBank/DDBJ whole genome shotgun (WGS) entry which is preliminary data.</text>
</comment>
<evidence type="ECO:0000259" key="1">
    <source>
        <dbReference type="Pfam" id="PF09995"/>
    </source>
</evidence>
<keyword evidence="3" id="KW-1185">Reference proteome</keyword>
<gene>
    <name evidence="2" type="ORF">NOF53_23505</name>
</gene>
<dbReference type="Proteomes" id="UP001524501">
    <property type="component" value="Unassembled WGS sequence"/>
</dbReference>
<dbReference type="PANTHER" id="PTHR36124:SF1">
    <property type="entry name" value="ER-BOUND OXYGENASE MPAB_MPAB'_RUBBER OXYGENASE CATALYTIC DOMAIN-CONTAINING PROTEIN"/>
    <property type="match status" value="1"/>
</dbReference>
<dbReference type="InterPro" id="IPR018713">
    <property type="entry name" value="MPAB/Lcp_cat_dom"/>
</dbReference>
<feature type="domain" description="ER-bound oxygenase mpaB/mpaB'/Rubber oxygenase catalytic" evidence="1">
    <location>
        <begin position="45"/>
        <end position="241"/>
    </location>
</feature>
<proteinExistence type="predicted"/>